<dbReference type="AlphaFoldDB" id="A0A0M3KCR4"/>
<gene>
    <name evidence="2" type="ORF">ASIM_LOCUS18162</name>
</gene>
<evidence type="ECO:0000313" key="3">
    <source>
        <dbReference type="Proteomes" id="UP000267096"/>
    </source>
</evidence>
<sequence length="109" mass="12189">MATNLPFATANDLKAYQRIAEVIASSQLTLCGFTAYVQLIPNNVNSRVDLVKIPKMVDEPIETFKLEDIIEKYPSVLVELFKKGPEDCFFLVKCWSNVDFELPSGEGDG</sequence>
<dbReference type="EMBL" id="UYRR01035111">
    <property type="protein sequence ID" value="VDK63597.1"/>
    <property type="molecule type" value="Genomic_DNA"/>
</dbReference>
<keyword evidence="3" id="KW-1185">Reference proteome</keyword>
<evidence type="ECO:0000259" key="1">
    <source>
        <dbReference type="Pfam" id="PF17725"/>
    </source>
</evidence>
<reference evidence="2 3" key="2">
    <citation type="submission" date="2018-11" db="EMBL/GenBank/DDBJ databases">
        <authorList>
            <consortium name="Pathogen Informatics"/>
        </authorList>
    </citation>
    <scope>NUCLEOTIDE SEQUENCE [LARGE SCALE GENOMIC DNA]</scope>
</reference>
<protein>
    <submittedName>
        <fullName evidence="4">Transcription enhancer factor-like protein egl-44 (inferred by orthology to a C. elegans protein)</fullName>
    </submittedName>
</protein>
<name>A0A0M3KCR4_ANISI</name>
<evidence type="ECO:0000313" key="4">
    <source>
        <dbReference type="WBParaSite" id="ASIM_0001876501-mRNA-1"/>
    </source>
</evidence>
<evidence type="ECO:0000313" key="2">
    <source>
        <dbReference type="EMBL" id="VDK63597.1"/>
    </source>
</evidence>
<feature type="domain" description="YAP binding" evidence="1">
    <location>
        <begin position="26"/>
        <end position="106"/>
    </location>
</feature>
<reference evidence="4" key="1">
    <citation type="submission" date="2017-02" db="UniProtKB">
        <authorList>
            <consortium name="WormBaseParasite"/>
        </authorList>
    </citation>
    <scope>IDENTIFICATION</scope>
</reference>
<accession>A0A0M3KCR4</accession>
<proteinExistence type="predicted"/>
<dbReference type="Pfam" id="PF17725">
    <property type="entry name" value="YBD"/>
    <property type="match status" value="1"/>
</dbReference>
<dbReference type="OrthoDB" id="10006572at2759"/>
<dbReference type="InterPro" id="IPR041086">
    <property type="entry name" value="YBD"/>
</dbReference>
<dbReference type="Gene3D" id="2.70.50.80">
    <property type="match status" value="1"/>
</dbReference>
<organism evidence="4">
    <name type="scientific">Anisakis simplex</name>
    <name type="common">Herring worm</name>
    <dbReference type="NCBI Taxonomy" id="6269"/>
    <lineage>
        <taxon>Eukaryota</taxon>
        <taxon>Metazoa</taxon>
        <taxon>Ecdysozoa</taxon>
        <taxon>Nematoda</taxon>
        <taxon>Chromadorea</taxon>
        <taxon>Rhabditida</taxon>
        <taxon>Spirurina</taxon>
        <taxon>Ascaridomorpha</taxon>
        <taxon>Ascaridoidea</taxon>
        <taxon>Anisakidae</taxon>
        <taxon>Anisakis</taxon>
        <taxon>Anisakis simplex complex</taxon>
    </lineage>
</organism>
<dbReference type="Proteomes" id="UP000267096">
    <property type="component" value="Unassembled WGS sequence"/>
</dbReference>
<dbReference type="WBParaSite" id="ASIM_0001876501-mRNA-1">
    <property type="protein sequence ID" value="ASIM_0001876501-mRNA-1"/>
    <property type="gene ID" value="ASIM_0001876501"/>
</dbReference>